<keyword evidence="2" id="KW-1185">Reference proteome</keyword>
<gene>
    <name evidence="1" type="ORF">Syun_011313</name>
</gene>
<reference evidence="1 2" key="1">
    <citation type="submission" date="2024-01" db="EMBL/GenBank/DDBJ databases">
        <title>Genome assemblies of Stephania.</title>
        <authorList>
            <person name="Yang L."/>
        </authorList>
    </citation>
    <scope>NUCLEOTIDE SEQUENCE [LARGE SCALE GENOMIC DNA]</scope>
    <source>
        <strain evidence="1">YNDBR</strain>
        <tissue evidence="1">Leaf</tissue>
    </source>
</reference>
<dbReference type="Proteomes" id="UP001420932">
    <property type="component" value="Unassembled WGS sequence"/>
</dbReference>
<comment type="caution">
    <text evidence="1">The sequence shown here is derived from an EMBL/GenBank/DDBJ whole genome shotgun (WGS) entry which is preliminary data.</text>
</comment>
<evidence type="ECO:0000313" key="2">
    <source>
        <dbReference type="Proteomes" id="UP001420932"/>
    </source>
</evidence>
<protein>
    <submittedName>
        <fullName evidence="1">Uncharacterized protein</fullName>
    </submittedName>
</protein>
<evidence type="ECO:0000313" key="1">
    <source>
        <dbReference type="EMBL" id="KAK9141913.1"/>
    </source>
</evidence>
<sequence>MKRLQLVPVEVTEEDLIGRVTYHEATVSWPYDDDCYVIGNEIVGANPFHMKKNSTGSESLSLNRRNDQRSENEVLIRLVTHHEANVPLPCSTMPWPFDGCCVVGDEIVSALESPCSGDGVEEETLKEITTCEERLPWPFDDCYVKDDEIVVALENPCSGNYLEEEKTLKESGKRVNHEHRIEPFKKFAHGVFNLCGKMIDGHS</sequence>
<name>A0AAP0JXA6_9MAGN</name>
<proteinExistence type="predicted"/>
<accession>A0AAP0JXA6</accession>
<dbReference type="EMBL" id="JBBNAF010000005">
    <property type="protein sequence ID" value="KAK9141913.1"/>
    <property type="molecule type" value="Genomic_DNA"/>
</dbReference>
<organism evidence="1 2">
    <name type="scientific">Stephania yunnanensis</name>
    <dbReference type="NCBI Taxonomy" id="152371"/>
    <lineage>
        <taxon>Eukaryota</taxon>
        <taxon>Viridiplantae</taxon>
        <taxon>Streptophyta</taxon>
        <taxon>Embryophyta</taxon>
        <taxon>Tracheophyta</taxon>
        <taxon>Spermatophyta</taxon>
        <taxon>Magnoliopsida</taxon>
        <taxon>Ranunculales</taxon>
        <taxon>Menispermaceae</taxon>
        <taxon>Menispermoideae</taxon>
        <taxon>Cissampelideae</taxon>
        <taxon>Stephania</taxon>
    </lineage>
</organism>
<dbReference type="AlphaFoldDB" id="A0AAP0JXA6"/>